<dbReference type="GO" id="GO:0005975">
    <property type="term" value="P:carbohydrate metabolic process"/>
    <property type="evidence" value="ECO:0007669"/>
    <property type="project" value="InterPro"/>
</dbReference>
<evidence type="ECO:0000259" key="5">
    <source>
        <dbReference type="Pfam" id="PF17390"/>
    </source>
</evidence>
<feature type="domain" description="Alpha-L-rhamnosidase six-hairpin glycosidase" evidence="4">
    <location>
        <begin position="2"/>
        <end position="94"/>
    </location>
</feature>
<feature type="non-terminal residue" evidence="6">
    <location>
        <position position="1"/>
    </location>
</feature>
<dbReference type="SUPFAM" id="SSF48208">
    <property type="entry name" value="Six-hairpin glycosidases"/>
    <property type="match status" value="1"/>
</dbReference>
<dbReference type="AlphaFoldDB" id="A0A699JW23"/>
<evidence type="ECO:0000259" key="4">
    <source>
        <dbReference type="Pfam" id="PF17389"/>
    </source>
</evidence>
<reference evidence="6" key="1">
    <citation type="journal article" date="2019" name="Sci. Rep.">
        <title>Draft genome of Tanacetum cinerariifolium, the natural source of mosquito coil.</title>
        <authorList>
            <person name="Yamashiro T."/>
            <person name="Shiraishi A."/>
            <person name="Satake H."/>
            <person name="Nakayama K."/>
        </authorList>
    </citation>
    <scope>NUCLEOTIDE SEQUENCE</scope>
</reference>
<dbReference type="InterPro" id="IPR035398">
    <property type="entry name" value="Bac_rhamnosid_C"/>
</dbReference>
<evidence type="ECO:0000256" key="3">
    <source>
        <dbReference type="ARBA" id="ARBA00022801"/>
    </source>
</evidence>
<evidence type="ECO:0000256" key="1">
    <source>
        <dbReference type="ARBA" id="ARBA00001445"/>
    </source>
</evidence>
<feature type="domain" description="Alpha-L-rhamnosidase C-terminal" evidence="5">
    <location>
        <begin position="97"/>
        <end position="169"/>
    </location>
</feature>
<dbReference type="EC" id="3.2.1.40" evidence="2"/>
<evidence type="ECO:0000313" key="6">
    <source>
        <dbReference type="EMBL" id="GFA61122.1"/>
    </source>
</evidence>
<evidence type="ECO:0000256" key="2">
    <source>
        <dbReference type="ARBA" id="ARBA00012652"/>
    </source>
</evidence>
<dbReference type="InterPro" id="IPR008928">
    <property type="entry name" value="6-hairpin_glycosidase_sf"/>
</dbReference>
<dbReference type="Gene3D" id="1.50.10.10">
    <property type="match status" value="1"/>
</dbReference>
<dbReference type="InterPro" id="IPR016007">
    <property type="entry name" value="Alpha_rhamnosid"/>
</dbReference>
<dbReference type="PANTHER" id="PTHR33307">
    <property type="entry name" value="ALPHA-RHAMNOSIDASE (EUROFUNG)"/>
    <property type="match status" value="1"/>
</dbReference>
<keyword evidence="3" id="KW-0378">Hydrolase</keyword>
<name>A0A699JW23_TANCI</name>
<dbReference type="Pfam" id="PF17390">
    <property type="entry name" value="Bac_rhamnosid_C"/>
    <property type="match status" value="1"/>
</dbReference>
<dbReference type="PANTHER" id="PTHR33307:SF6">
    <property type="entry name" value="ALPHA-RHAMNOSIDASE (EUROFUNG)-RELATED"/>
    <property type="match status" value="1"/>
</dbReference>
<proteinExistence type="predicted"/>
<dbReference type="Gene3D" id="2.60.420.10">
    <property type="entry name" value="Maltose phosphorylase, domain 3"/>
    <property type="match status" value="1"/>
</dbReference>
<protein>
    <recommendedName>
        <fullName evidence="2">alpha-L-rhamnosidase</fullName>
        <ecNumber evidence="2">3.2.1.40</ecNumber>
    </recommendedName>
</protein>
<accession>A0A699JW23</accession>
<dbReference type="GO" id="GO:0030596">
    <property type="term" value="F:alpha-L-rhamnosidase activity"/>
    <property type="evidence" value="ECO:0007669"/>
    <property type="project" value="UniProtKB-EC"/>
</dbReference>
<organism evidence="6">
    <name type="scientific">Tanacetum cinerariifolium</name>
    <name type="common">Dalmatian daisy</name>
    <name type="synonym">Chrysanthemum cinerariifolium</name>
    <dbReference type="NCBI Taxonomy" id="118510"/>
    <lineage>
        <taxon>Eukaryota</taxon>
        <taxon>Viridiplantae</taxon>
        <taxon>Streptophyta</taxon>
        <taxon>Embryophyta</taxon>
        <taxon>Tracheophyta</taxon>
        <taxon>Spermatophyta</taxon>
        <taxon>Magnoliopsida</taxon>
        <taxon>eudicotyledons</taxon>
        <taxon>Gunneridae</taxon>
        <taxon>Pentapetalae</taxon>
        <taxon>asterids</taxon>
        <taxon>campanulids</taxon>
        <taxon>Asterales</taxon>
        <taxon>Asteraceae</taxon>
        <taxon>Asteroideae</taxon>
        <taxon>Anthemideae</taxon>
        <taxon>Anthemidinae</taxon>
        <taxon>Tanacetum</taxon>
    </lineage>
</organism>
<dbReference type="EMBL" id="BKCJ010454833">
    <property type="protein sequence ID" value="GFA61122.1"/>
    <property type="molecule type" value="Genomic_DNA"/>
</dbReference>
<dbReference type="InterPro" id="IPR012341">
    <property type="entry name" value="6hp_glycosidase-like_sf"/>
</dbReference>
<sequence length="206" mass="22141">REKVAANLARRVAADNYHLDVGLLGTKAILGALSDNGQADVAYRLAAQETFPSWGWWMANGATTLYENWPIDAKSDISMNHIMFGEIGAWLYKGLGGIKPDPAQPGFKNVLLTPHFVAGLDHFEANHAGPYGLIRSAWKKNGAVVSYSVTVPPNATATLQLPVPAGQAVYEAGKPLATVAGIRVVKATGQLQEYQLVAGTYRLDIR</sequence>
<comment type="catalytic activity">
    <reaction evidence="1">
        <text>Hydrolysis of terminal non-reducing alpha-L-rhamnose residues in alpha-L-rhamnosides.</text>
        <dbReference type="EC" id="3.2.1.40"/>
    </reaction>
</comment>
<comment type="caution">
    <text evidence="6">The sequence shown here is derived from an EMBL/GenBank/DDBJ whole genome shotgun (WGS) entry which is preliminary data.</text>
</comment>
<dbReference type="InterPro" id="IPR035396">
    <property type="entry name" value="Bac_rhamnosid6H"/>
</dbReference>
<gene>
    <name evidence="6" type="ORF">Tci_633094</name>
</gene>
<dbReference type="Pfam" id="PF17389">
    <property type="entry name" value="Bac_rhamnosid6H"/>
    <property type="match status" value="1"/>
</dbReference>